<feature type="non-terminal residue" evidence="10">
    <location>
        <position position="692"/>
    </location>
</feature>
<evidence type="ECO:0000256" key="2">
    <source>
        <dbReference type="ARBA" id="ARBA00004496"/>
    </source>
</evidence>
<evidence type="ECO:0000256" key="4">
    <source>
        <dbReference type="ARBA" id="ARBA00022490"/>
    </source>
</evidence>
<evidence type="ECO:0000256" key="9">
    <source>
        <dbReference type="SAM" id="MobiDB-lite"/>
    </source>
</evidence>
<keyword evidence="8" id="KW-0539">Nucleus</keyword>
<comment type="similarity">
    <text evidence="3">Belongs to the HMGN family.</text>
</comment>
<organism evidence="10 11">
    <name type="scientific">Monodon monoceros</name>
    <name type="common">Narwhal</name>
    <name type="synonym">Ceratodon monodon</name>
    <dbReference type="NCBI Taxonomy" id="40151"/>
    <lineage>
        <taxon>Eukaryota</taxon>
        <taxon>Metazoa</taxon>
        <taxon>Chordata</taxon>
        <taxon>Craniata</taxon>
        <taxon>Vertebrata</taxon>
        <taxon>Euteleostomi</taxon>
        <taxon>Mammalia</taxon>
        <taxon>Eutheria</taxon>
        <taxon>Laurasiatheria</taxon>
        <taxon>Artiodactyla</taxon>
        <taxon>Whippomorpha</taxon>
        <taxon>Cetacea</taxon>
        <taxon>Odontoceti</taxon>
        <taxon>Monodontidae</taxon>
        <taxon>Monodon</taxon>
    </lineage>
</organism>
<dbReference type="Gene3D" id="2.130.10.10">
    <property type="entry name" value="YVTN repeat-like/Quinoprotein amine dehydrogenase"/>
    <property type="match status" value="1"/>
</dbReference>
<dbReference type="InterPro" id="IPR036322">
    <property type="entry name" value="WD40_repeat_dom_sf"/>
</dbReference>
<dbReference type="InterPro" id="IPR000079">
    <property type="entry name" value="HMGN_fam"/>
</dbReference>
<evidence type="ECO:0000256" key="7">
    <source>
        <dbReference type="ARBA" id="ARBA00023125"/>
    </source>
</evidence>
<dbReference type="GO" id="GO:0005737">
    <property type="term" value="C:cytoplasm"/>
    <property type="evidence" value="ECO:0007669"/>
    <property type="project" value="UniProtKB-SubCell"/>
</dbReference>
<name>A0A4U1EK82_MONMO</name>
<dbReference type="SUPFAM" id="SSF50978">
    <property type="entry name" value="WD40 repeat-like"/>
    <property type="match status" value="1"/>
</dbReference>
<dbReference type="EMBL" id="RWIC01001266">
    <property type="protein sequence ID" value="TKC36638.1"/>
    <property type="molecule type" value="Genomic_DNA"/>
</dbReference>
<keyword evidence="7" id="KW-0238">DNA-binding</keyword>
<comment type="caution">
    <text evidence="10">The sequence shown here is derived from an EMBL/GenBank/DDBJ whole genome shotgun (WGS) entry which is preliminary data.</text>
</comment>
<evidence type="ECO:0000313" key="11">
    <source>
        <dbReference type="Proteomes" id="UP000308365"/>
    </source>
</evidence>
<feature type="region of interest" description="Disordered" evidence="9">
    <location>
        <begin position="266"/>
        <end position="292"/>
    </location>
</feature>
<dbReference type="InterPro" id="IPR001680">
    <property type="entry name" value="WD40_rpt"/>
</dbReference>
<feature type="non-terminal residue" evidence="10">
    <location>
        <position position="1"/>
    </location>
</feature>
<feature type="region of interest" description="Disordered" evidence="9">
    <location>
        <begin position="619"/>
        <end position="660"/>
    </location>
</feature>
<dbReference type="AlphaFoldDB" id="A0A4U1EK82"/>
<dbReference type="Pfam" id="PF01101">
    <property type="entry name" value="HMG14_17"/>
    <property type="match status" value="1"/>
</dbReference>
<evidence type="ECO:0000256" key="8">
    <source>
        <dbReference type="ARBA" id="ARBA00023242"/>
    </source>
</evidence>
<comment type="subcellular location">
    <subcellularLocation>
        <location evidence="2">Cytoplasm</location>
    </subcellularLocation>
    <subcellularLocation>
        <location evidence="1">Nucleus</location>
    </subcellularLocation>
</comment>
<accession>A0A4U1EK82</accession>
<proteinExistence type="inferred from homology"/>
<dbReference type="GO" id="GO:0010970">
    <property type="term" value="P:transport along microtubule"/>
    <property type="evidence" value="ECO:0007669"/>
    <property type="project" value="TreeGrafter"/>
</dbReference>
<evidence type="ECO:0000313" key="10">
    <source>
        <dbReference type="EMBL" id="TKC36638.1"/>
    </source>
</evidence>
<evidence type="ECO:0000256" key="1">
    <source>
        <dbReference type="ARBA" id="ARBA00004123"/>
    </source>
</evidence>
<dbReference type="GO" id="GO:0045503">
    <property type="term" value="F:dynein light chain binding"/>
    <property type="evidence" value="ECO:0007669"/>
    <property type="project" value="TreeGrafter"/>
</dbReference>
<dbReference type="GO" id="GO:0005634">
    <property type="term" value="C:nucleus"/>
    <property type="evidence" value="ECO:0007669"/>
    <property type="project" value="UniProtKB-SubCell"/>
</dbReference>
<gene>
    <name evidence="10" type="ORF">EI555_020468</name>
</gene>
<dbReference type="PANTHER" id="PTHR12442:SF34">
    <property type="entry name" value="CYTOPLASMIC DYNEIN 1 INTERMEDIATE CHAIN 1"/>
    <property type="match status" value="1"/>
</dbReference>
<protein>
    <submittedName>
        <fullName evidence="10">Uncharacterized protein</fullName>
    </submittedName>
</protein>
<dbReference type="GO" id="GO:0005868">
    <property type="term" value="C:cytoplasmic dynein complex"/>
    <property type="evidence" value="ECO:0007669"/>
    <property type="project" value="TreeGrafter"/>
</dbReference>
<feature type="compositionally biased region" description="Polar residues" evidence="9">
    <location>
        <begin position="270"/>
        <end position="280"/>
    </location>
</feature>
<evidence type="ECO:0000256" key="3">
    <source>
        <dbReference type="ARBA" id="ARBA00007696"/>
    </source>
</evidence>
<dbReference type="GO" id="GO:0031492">
    <property type="term" value="F:nucleosomal DNA binding"/>
    <property type="evidence" value="ECO:0007669"/>
    <property type="project" value="InterPro"/>
</dbReference>
<evidence type="ECO:0000256" key="6">
    <source>
        <dbReference type="ARBA" id="ARBA00022737"/>
    </source>
</evidence>
<dbReference type="InterPro" id="IPR015943">
    <property type="entry name" value="WD40/YVTN_repeat-like_dom_sf"/>
</dbReference>
<sequence>TVETLEDIAVVEEPEPIQQELAFKEADKESSAGACLLLSCRNNIAELEHNKPLYSFEDNADYVYDVMWSPVHPALFACVDGMGRLDLWNLNNDTEVPTASVAIEGASALNRVRWAQGGKEVAVGDSEGRIWIYDVGEGFPAFLITYAAESQVERLHGNLAHLEFEVKSNAGARLTRGKGFKQELAVPHNDEWTRFARTLVEIRANRADSEEEGAVEDQTMCLNNVRMLEPRLETEKSFITEERYPGKQQQQQQRSKLHSNVKAVMPLKGQTENKFKSGQPSPEKGSLKHADSGTNYLQKAGYREMGYALFHHSHMQLRTEAESPVVCWWQHQPRHFMPMDGRLIGKRRKAGSKTLEVGLGVLIKLKIPKSLHQIAMEALPSKTFIEHAAKAWISSRQPRKAKTASAAESKQEILSVRSQGQPANGPTLTLEAAMLCTGCGRLRDALTGSLALRARAAHFQSRRRRERRYSLAACAPGLPPHALPPARVMRAPPAHWLGPARAAGARVIPIASALLPGRARVWGRWTGPAHVTPAPLSSSGDFCVNKERLASAQKTEPRDARPQYKEGHMEKLAKELAIGRAKEAASVGFRSSHTVIVTQLLLKILIAKLRHPARALPATKMPKRKVSSTEGAAKEERKWKSAKLSAKPVPAKAPKRQQERQIFRQKNKNDILNCSKATDVILLVLIKQENWI</sequence>
<keyword evidence="4" id="KW-0963">Cytoplasm</keyword>
<dbReference type="GO" id="GO:0000785">
    <property type="term" value="C:chromatin"/>
    <property type="evidence" value="ECO:0007669"/>
    <property type="project" value="InterPro"/>
</dbReference>
<keyword evidence="6" id="KW-0677">Repeat</keyword>
<dbReference type="Proteomes" id="UP000308365">
    <property type="component" value="Unassembled WGS sequence"/>
</dbReference>
<dbReference type="GO" id="GO:0045504">
    <property type="term" value="F:dynein heavy chain binding"/>
    <property type="evidence" value="ECO:0007669"/>
    <property type="project" value="TreeGrafter"/>
</dbReference>
<evidence type="ECO:0000256" key="5">
    <source>
        <dbReference type="ARBA" id="ARBA00022574"/>
    </source>
</evidence>
<dbReference type="PANTHER" id="PTHR12442">
    <property type="entry name" value="DYNEIN INTERMEDIATE CHAIN"/>
    <property type="match status" value="1"/>
</dbReference>
<reference evidence="11" key="1">
    <citation type="journal article" date="2019" name="IScience">
        <title>Narwhal Genome Reveals Long-Term Low Genetic Diversity despite Current Large Abundance Size.</title>
        <authorList>
            <person name="Westbury M.V."/>
            <person name="Petersen B."/>
            <person name="Garde E."/>
            <person name="Heide-Jorgensen M.P."/>
            <person name="Lorenzen E.D."/>
        </authorList>
    </citation>
    <scope>NUCLEOTIDE SEQUENCE [LARGE SCALE GENOMIC DNA]</scope>
</reference>
<dbReference type="SMART" id="SM00320">
    <property type="entry name" value="WD40"/>
    <property type="match status" value="2"/>
</dbReference>
<dbReference type="InterPro" id="IPR050687">
    <property type="entry name" value="Dynein_IC"/>
</dbReference>
<keyword evidence="5" id="KW-0853">WD repeat</keyword>